<dbReference type="GO" id="GO:0016491">
    <property type="term" value="F:oxidoreductase activity"/>
    <property type="evidence" value="ECO:0007669"/>
    <property type="project" value="InterPro"/>
</dbReference>
<keyword evidence="1" id="KW-0479">Metal-binding</keyword>
<feature type="region of interest" description="Disordered" evidence="3">
    <location>
        <begin position="255"/>
        <end position="281"/>
    </location>
</feature>
<dbReference type="Pfam" id="PF00264">
    <property type="entry name" value="Tyrosinase"/>
    <property type="match status" value="1"/>
</dbReference>
<dbReference type="EMBL" id="NCKW01000022">
    <property type="protein sequence ID" value="POM81756.1"/>
    <property type="molecule type" value="Genomic_DNA"/>
</dbReference>
<dbReference type="AlphaFoldDB" id="A0A2P4YVH0"/>
<feature type="region of interest" description="Disordered" evidence="3">
    <location>
        <begin position="342"/>
        <end position="369"/>
    </location>
</feature>
<dbReference type="SUPFAM" id="SSF48056">
    <property type="entry name" value="Di-copper centre-containing domain"/>
    <property type="match status" value="1"/>
</dbReference>
<dbReference type="GO" id="GO:0046872">
    <property type="term" value="F:metal ion binding"/>
    <property type="evidence" value="ECO:0007669"/>
    <property type="project" value="UniProtKB-KW"/>
</dbReference>
<gene>
    <name evidence="6" type="ORF">PHPALM_228</name>
</gene>
<dbReference type="PANTHER" id="PTHR11474:SF126">
    <property type="entry name" value="TYROSINASE-LIKE PROTEIN TYR-1-RELATED"/>
    <property type="match status" value="1"/>
</dbReference>
<dbReference type="InterPro" id="IPR050316">
    <property type="entry name" value="Tyrosinase/Hemocyanin"/>
</dbReference>
<evidence type="ECO:0000256" key="1">
    <source>
        <dbReference type="ARBA" id="ARBA00022723"/>
    </source>
</evidence>
<evidence type="ECO:0000256" key="3">
    <source>
        <dbReference type="SAM" id="MobiDB-lite"/>
    </source>
</evidence>
<dbReference type="InterPro" id="IPR008922">
    <property type="entry name" value="Di-copper_centre_dom_sf"/>
</dbReference>
<protein>
    <recommendedName>
        <fullName evidence="5">Tyrosinase copper-binding domain-containing protein</fullName>
    </recommendedName>
</protein>
<feature type="chain" id="PRO_5015168403" description="Tyrosinase copper-binding domain-containing protein" evidence="4">
    <location>
        <begin position="22"/>
        <end position="539"/>
    </location>
</feature>
<feature type="compositionally biased region" description="Low complexity" evidence="3">
    <location>
        <begin position="343"/>
        <end position="363"/>
    </location>
</feature>
<dbReference type="Gene3D" id="1.10.1280.10">
    <property type="entry name" value="Di-copper center containing domain from catechol oxidase"/>
    <property type="match status" value="2"/>
</dbReference>
<evidence type="ECO:0000313" key="7">
    <source>
        <dbReference type="Proteomes" id="UP000237271"/>
    </source>
</evidence>
<evidence type="ECO:0000256" key="2">
    <source>
        <dbReference type="ARBA" id="ARBA00023008"/>
    </source>
</evidence>
<accession>A0A2P4YVH0</accession>
<keyword evidence="7" id="KW-1185">Reference proteome</keyword>
<evidence type="ECO:0000259" key="5">
    <source>
        <dbReference type="PROSITE" id="PS00498"/>
    </source>
</evidence>
<keyword evidence="2" id="KW-0186">Copper</keyword>
<dbReference type="PANTHER" id="PTHR11474">
    <property type="entry name" value="TYROSINASE FAMILY MEMBER"/>
    <property type="match status" value="1"/>
</dbReference>
<sequence>MKLLRLFVVLVLALTLTLSDAQASCGPRIRRNWDAMSNAEKATYKGALAAAMDSGAYIKFVEIHTEMMSEMEAHKQCINKALTGECKTLGDCSPILKELGGFSSSSRKTVVINGKNVTGICVAEAPLNHFCQSSSATGATCAGCLPRGKWGSAQIPASLSYASVIGQVFNGANIEKVSRTVERGCHTDIHATLGSTMAKYQSPADPIFWSHHAMLDALLTIFHKCRVGTRRMTFEEKATDPVAWASCKRRVGKQATGEPFKPTDIVTMRTGEKGSNPIEGSKDPLIGQYFEGIPNRFADLMDGSDLGIGSYTYEINGLLATMYNSCGGLSIKSHNTRAPPAISPSTFVPESPTVTPTTTAPETSNDRSQGEQIHGVHSVFDWLFSQTMPKRSTPRRRLSGCRTATKKTTEKIMLPSRSHRDTTPVVIAASLTRSEKRVMNWYHETMTSNGGYSVKNIADMERQVCMFQDQCLGGIMDYTEEFKSLWGVQESRCRTITNDIHRGEQEIIDSAWKEKMKAHFGCPHPINETIVSDGIKQSL</sequence>
<evidence type="ECO:0000313" key="6">
    <source>
        <dbReference type="EMBL" id="POM81756.1"/>
    </source>
</evidence>
<dbReference type="PROSITE" id="PS00498">
    <property type="entry name" value="TYROSINASE_2"/>
    <property type="match status" value="1"/>
</dbReference>
<reference evidence="6 7" key="1">
    <citation type="journal article" date="2017" name="Genome Biol. Evol.">
        <title>Phytophthora megakarya and P. palmivora, closely related causal agents of cacao black pod rot, underwent increases in genome sizes and gene numbers by different mechanisms.</title>
        <authorList>
            <person name="Ali S.S."/>
            <person name="Shao J."/>
            <person name="Lary D.J."/>
            <person name="Kronmiller B."/>
            <person name="Shen D."/>
            <person name="Strem M.D."/>
            <person name="Amoako-Attah I."/>
            <person name="Akrofi A.Y."/>
            <person name="Begoude B.A."/>
            <person name="Ten Hoopen G.M."/>
            <person name="Coulibaly K."/>
            <person name="Kebe B.I."/>
            <person name="Melnick R.L."/>
            <person name="Guiltinan M.J."/>
            <person name="Tyler B.M."/>
            <person name="Meinhardt L.W."/>
            <person name="Bailey B.A."/>
        </authorList>
    </citation>
    <scope>NUCLEOTIDE SEQUENCE [LARGE SCALE GENOMIC DNA]</scope>
    <source>
        <strain evidence="7">sbr112.9</strain>
    </source>
</reference>
<evidence type="ECO:0000256" key="4">
    <source>
        <dbReference type="SAM" id="SignalP"/>
    </source>
</evidence>
<dbReference type="Proteomes" id="UP000237271">
    <property type="component" value="Unassembled WGS sequence"/>
</dbReference>
<comment type="caution">
    <text evidence="6">The sequence shown here is derived from an EMBL/GenBank/DDBJ whole genome shotgun (WGS) entry which is preliminary data.</text>
</comment>
<feature type="domain" description="Tyrosinase copper-binding" evidence="5">
    <location>
        <begin position="205"/>
        <end position="216"/>
    </location>
</feature>
<organism evidence="6 7">
    <name type="scientific">Phytophthora palmivora</name>
    <dbReference type="NCBI Taxonomy" id="4796"/>
    <lineage>
        <taxon>Eukaryota</taxon>
        <taxon>Sar</taxon>
        <taxon>Stramenopiles</taxon>
        <taxon>Oomycota</taxon>
        <taxon>Peronosporomycetes</taxon>
        <taxon>Peronosporales</taxon>
        <taxon>Peronosporaceae</taxon>
        <taxon>Phytophthora</taxon>
    </lineage>
</organism>
<feature type="signal peptide" evidence="4">
    <location>
        <begin position="1"/>
        <end position="21"/>
    </location>
</feature>
<proteinExistence type="predicted"/>
<dbReference type="OrthoDB" id="61409at2759"/>
<keyword evidence="4" id="KW-0732">Signal</keyword>
<name>A0A2P4YVH0_9STRA</name>
<dbReference type="InterPro" id="IPR002227">
    <property type="entry name" value="Tyrosinase_Cu-bd"/>
</dbReference>